<dbReference type="InterPro" id="IPR054586">
    <property type="entry name" value="MACPF_1_fungal"/>
</dbReference>
<accession>A0A5N5QI52</accession>
<feature type="domain" description="Jacalin-type lectin" evidence="2">
    <location>
        <begin position="304"/>
        <end position="448"/>
    </location>
</feature>
<dbReference type="PANTHER" id="PTHR46506">
    <property type="entry name" value="OS05G0143600 PROTEIN"/>
    <property type="match status" value="1"/>
</dbReference>
<protein>
    <submittedName>
        <fullName evidence="3">Jacalin-like lectin domain containing protein</fullName>
    </submittedName>
</protein>
<dbReference type="Proteomes" id="UP000383932">
    <property type="component" value="Unassembled WGS sequence"/>
</dbReference>
<reference evidence="3 4" key="1">
    <citation type="journal article" date="2019" name="Fungal Biol. Biotechnol.">
        <title>Draft genome sequence of fastidious pathogen Ceratobasidium theobromae, which causes vascular-streak dieback in Theobroma cacao.</title>
        <authorList>
            <person name="Ali S.S."/>
            <person name="Asman A."/>
            <person name="Shao J."/>
            <person name="Firmansyah A.P."/>
            <person name="Susilo A.W."/>
            <person name="Rosmana A."/>
            <person name="McMahon P."/>
            <person name="Junaid M."/>
            <person name="Guest D."/>
            <person name="Kheng T.Y."/>
            <person name="Meinhardt L.W."/>
            <person name="Bailey B.A."/>
        </authorList>
    </citation>
    <scope>NUCLEOTIDE SEQUENCE [LARGE SCALE GENOMIC DNA]</scope>
    <source>
        <strain evidence="3 4">CT2</strain>
    </source>
</reference>
<dbReference type="GO" id="GO:0030246">
    <property type="term" value="F:carbohydrate binding"/>
    <property type="evidence" value="ECO:0007669"/>
    <property type="project" value="UniProtKB-KW"/>
</dbReference>
<dbReference type="SUPFAM" id="SSF51101">
    <property type="entry name" value="Mannose-binding lectins"/>
    <property type="match status" value="4"/>
</dbReference>
<dbReference type="InterPro" id="IPR001229">
    <property type="entry name" value="Jacalin-like_lectin_dom"/>
</dbReference>
<evidence type="ECO:0000313" key="4">
    <source>
        <dbReference type="Proteomes" id="UP000383932"/>
    </source>
</evidence>
<sequence length="1273" mass="143963">MPFVSARFAPLNSTHPVNEDSNNNNQLHMERDDVFNSTSLKDMDGHEINRLLQDSGYLFGVRVDKMEGPERTMRPVARRKPGGPSCVVETSEILAEAVTVRRERGANYAHQGWSPAATATHPLWTHARMTNNNEQSFDEELHDGWTTKRLMLWRLAFDLTIEELEPVPEFEMDVKNALAKPTDFEKFHAFYRVLQIWGDVIPLAFDSGISLSVTDTDKQVSQLPNPGSTPIQELLKLRDVRIVKRNEKAGWLSLKVGDWLTQLTPANQWSQIRVRRVIPTTDLLDIELQEQINRLFFSLLSHTPLTTPRIRDGSWSIEDDPKKARRITSIKICSNNIINSLVLVYSDGSLSNLHGERLGQEQEFSLIKSEHITEITIWSNSHQDINWVEGIQFVTNAGRVSRCYGEAGGKPTVLKSKNGVLAGLISTRRKYLTPEDKVLDNIQAIWRHDMIRVAPKQADVYSDYYGGSYGVPFNDRALIGNSNSMRITKLEVSSGSFIDYIRVTYVDCNGTTSRVHHGGKPGRHTSYFELEPGEDIVTISGKYDNDNIIQICFATNLGRTSDIYGGSSGSAFSEKAPRCEGGKSMRLQYVSGKSFSLWSENTHDLLNPMIISKAKKLGRPAYKCMYAWHETDYPWLASKRPAPNKVRWHNRQPTPTHKHTRPQATFFVPRMSMYPDQDSGVQDLNNNNRLDEWDDILNPTSLKDMQASEKARLVSEHLFGVRVNNTDGPKRSMRAIARRKLGGPACIEETNEIAVDVVPAKQERQANYAQHGWSLDATAVIPPWTHFRMTNCNMNPVERPGEWITKRFILRRLVFDLAEEELEAEPEFEADVRKALAKPSDFEKVHAFYRVLQLWGDVVPLEFDAGISLSITNTDKQVSLPSLRGGLVNGAQFPNAHSTNIQELMAMHAVRIVKQSEQVVSLDRHVGNWLAQPAPATQWSQIRVSRVIPTTKLLDNELQERIKVLFTHLISYTPSSMPGIHDSYYSKEDDPMAARAIKSITVSSAYFVNYLLVTYLDGADSGLHGKEWTQVHKFHLKSGEHITEVVTWSTVSSDTIWLSGIQFVTNRGRVSRHHGEAIGKPTIHRTKNGVLAGLVSMWREHPTWGYQRLNKIQMIWRHDVIGVVPNEEDVFSDYFGGGDGVPFNDREVVGNSPSMRIAKLEVGWKVVIEYIRITYEDNGRREVAHHGGESASNVSQFELEAGENIVTISGKCNDSNIVQLCFVTNRGRASEVFGGTGGRNFSEMAPRGRDNNRMRLQYMLGKRSARRWAETLH</sequence>
<evidence type="ECO:0000259" key="2">
    <source>
        <dbReference type="PROSITE" id="PS51752"/>
    </source>
</evidence>
<dbReference type="SMART" id="SM00915">
    <property type="entry name" value="Jacalin"/>
    <property type="match status" value="3"/>
</dbReference>
<evidence type="ECO:0000256" key="1">
    <source>
        <dbReference type="SAM" id="MobiDB-lite"/>
    </source>
</evidence>
<proteinExistence type="predicted"/>
<feature type="region of interest" description="Disordered" evidence="1">
    <location>
        <begin position="1"/>
        <end position="28"/>
    </location>
</feature>
<feature type="compositionally biased region" description="Polar residues" evidence="1">
    <location>
        <begin position="11"/>
        <end position="27"/>
    </location>
</feature>
<dbReference type="AlphaFoldDB" id="A0A5N5QI52"/>
<dbReference type="Pfam" id="PF22693">
    <property type="entry name" value="MACPF_1"/>
    <property type="match status" value="1"/>
</dbReference>
<dbReference type="Gene3D" id="2.100.10.30">
    <property type="entry name" value="Jacalin-like lectin domain"/>
    <property type="match status" value="4"/>
</dbReference>
<dbReference type="InterPro" id="IPR036404">
    <property type="entry name" value="Jacalin-like_lectin_dom_sf"/>
</dbReference>
<evidence type="ECO:0000313" key="3">
    <source>
        <dbReference type="EMBL" id="KAB5591136.1"/>
    </source>
</evidence>
<feature type="domain" description="Jacalin-type lectin" evidence="2">
    <location>
        <begin position="1129"/>
        <end position="1273"/>
    </location>
</feature>
<dbReference type="Pfam" id="PF01419">
    <property type="entry name" value="Jacalin"/>
    <property type="match status" value="4"/>
</dbReference>
<feature type="domain" description="Jacalin-type lectin" evidence="2">
    <location>
        <begin position="459"/>
        <end position="606"/>
    </location>
</feature>
<dbReference type="OrthoDB" id="3156891at2759"/>
<gene>
    <name evidence="3" type="ORF">CTheo_5424</name>
</gene>
<comment type="caution">
    <text evidence="3">The sequence shown here is derived from an EMBL/GenBank/DDBJ whole genome shotgun (WGS) entry which is preliminary data.</text>
</comment>
<dbReference type="EMBL" id="SSOP01000121">
    <property type="protein sequence ID" value="KAB5591136.1"/>
    <property type="molecule type" value="Genomic_DNA"/>
</dbReference>
<organism evidence="3 4">
    <name type="scientific">Ceratobasidium theobromae</name>
    <dbReference type="NCBI Taxonomy" id="1582974"/>
    <lineage>
        <taxon>Eukaryota</taxon>
        <taxon>Fungi</taxon>
        <taxon>Dikarya</taxon>
        <taxon>Basidiomycota</taxon>
        <taxon>Agaricomycotina</taxon>
        <taxon>Agaricomycetes</taxon>
        <taxon>Cantharellales</taxon>
        <taxon>Ceratobasidiaceae</taxon>
        <taxon>Ceratobasidium</taxon>
    </lineage>
</organism>
<keyword evidence="3" id="KW-0430">Lectin</keyword>
<dbReference type="PROSITE" id="PS51752">
    <property type="entry name" value="JACALIN_LECTIN"/>
    <property type="match status" value="3"/>
</dbReference>
<name>A0A5N5QI52_9AGAM</name>
<keyword evidence="4" id="KW-1185">Reference proteome</keyword>